<name>A0ABM6Z6F2_9ACTO</name>
<keyword evidence="2" id="KW-1185">Reference proteome</keyword>
<sequence>MYLTARVTGKATILVRTGSVQEVRRAGVAYRLLVPAGAEAVSVETDRNRLVSTDVMAVN</sequence>
<organism evidence="1 2">
    <name type="scientific">Actinomyces lilanjuaniae</name>
    <dbReference type="NCBI Taxonomy" id="2321394"/>
    <lineage>
        <taxon>Bacteria</taxon>
        <taxon>Bacillati</taxon>
        <taxon>Actinomycetota</taxon>
        <taxon>Actinomycetes</taxon>
        <taxon>Actinomycetales</taxon>
        <taxon>Actinomycetaceae</taxon>
        <taxon>Actinomyces</taxon>
    </lineage>
</organism>
<proteinExistence type="predicted"/>
<reference evidence="1 2" key="1">
    <citation type="submission" date="2018-09" db="EMBL/GenBank/DDBJ databases">
        <authorList>
            <person name="Li J."/>
        </authorList>
    </citation>
    <scope>NUCLEOTIDE SEQUENCE [LARGE SCALE GENOMIC DNA]</scope>
    <source>
        <strain evidence="1 2">2129</strain>
    </source>
</reference>
<protein>
    <submittedName>
        <fullName evidence="1">Uncharacterized protein</fullName>
    </submittedName>
</protein>
<dbReference type="EMBL" id="CP032514">
    <property type="protein sequence ID" value="AYD90648.1"/>
    <property type="molecule type" value="Genomic_DNA"/>
</dbReference>
<accession>A0ABM6Z6F2</accession>
<evidence type="ECO:0000313" key="2">
    <source>
        <dbReference type="Proteomes" id="UP000273001"/>
    </source>
</evidence>
<gene>
    <name evidence="1" type="ORF">D5R93_12735</name>
</gene>
<evidence type="ECO:0000313" key="1">
    <source>
        <dbReference type="EMBL" id="AYD90648.1"/>
    </source>
</evidence>
<dbReference type="Proteomes" id="UP000273001">
    <property type="component" value="Chromosome"/>
</dbReference>